<reference evidence="1 2" key="1">
    <citation type="submission" date="2015-07" db="EMBL/GenBank/DDBJ databases">
        <authorList>
            <consortium name="Pathogen Informatics"/>
        </authorList>
    </citation>
    <scope>NUCLEOTIDE SEQUENCE [LARGE SCALE GENOMIC DNA]</scope>
    <source>
        <strain evidence="1 2">A51</strain>
    </source>
</reference>
<evidence type="ECO:0000313" key="2">
    <source>
        <dbReference type="Proteomes" id="UP000044806"/>
    </source>
</evidence>
<dbReference type="Proteomes" id="UP000044806">
    <property type="component" value="Unassembled WGS sequence"/>
</dbReference>
<evidence type="ECO:0000313" key="1">
    <source>
        <dbReference type="EMBL" id="CSA17664.1"/>
    </source>
</evidence>
<sequence>MLDNPASRAASSVNFRAVSSNEAGTVITTSCCSSGFNGWR</sequence>
<protein>
    <submittedName>
        <fullName evidence="1">Uncharacterized protein</fullName>
    </submittedName>
</protein>
<proteinExistence type="predicted"/>
<organism evidence="1 2">
    <name type="scientific">Vibrio cholerae</name>
    <dbReference type="NCBI Taxonomy" id="666"/>
    <lineage>
        <taxon>Bacteria</taxon>
        <taxon>Pseudomonadati</taxon>
        <taxon>Pseudomonadota</taxon>
        <taxon>Gammaproteobacteria</taxon>
        <taxon>Vibrionales</taxon>
        <taxon>Vibrionaceae</taxon>
        <taxon>Vibrio</taxon>
    </lineage>
</organism>
<accession>A0A655PNM7</accession>
<dbReference type="AlphaFoldDB" id="A0A655PNM7"/>
<gene>
    <name evidence="1" type="ORF">ERS013165_00961</name>
</gene>
<dbReference type="EMBL" id="CWOW01000003">
    <property type="protein sequence ID" value="CSA17664.1"/>
    <property type="molecule type" value="Genomic_DNA"/>
</dbReference>
<name>A0A655PNM7_VIBCL</name>